<proteinExistence type="predicted"/>
<dbReference type="Gene3D" id="1.10.150.240">
    <property type="entry name" value="Putative phosphatase, domain 2"/>
    <property type="match status" value="1"/>
</dbReference>
<dbReference type="PANTHER" id="PTHR43611">
    <property type="entry name" value="ALPHA-D-GLUCOSE 1-PHOSPHATE PHOSPHATASE"/>
    <property type="match status" value="1"/>
</dbReference>
<protein>
    <submittedName>
        <fullName evidence="1">HAD family phosphatase</fullName>
    </submittedName>
</protein>
<evidence type="ECO:0000313" key="2">
    <source>
        <dbReference type="Proteomes" id="UP000823619"/>
    </source>
</evidence>
<dbReference type="SFLD" id="SFLDG01129">
    <property type="entry name" value="C1.5:_HAD__Beta-PGM__Phosphata"/>
    <property type="match status" value="1"/>
</dbReference>
<dbReference type="InterPro" id="IPR006439">
    <property type="entry name" value="HAD-SF_hydro_IA"/>
</dbReference>
<dbReference type="InterPro" id="IPR036412">
    <property type="entry name" value="HAD-like_sf"/>
</dbReference>
<name>A0A9D9EAX7_9BACT</name>
<dbReference type="Gene3D" id="3.40.50.1000">
    <property type="entry name" value="HAD superfamily/HAD-like"/>
    <property type="match status" value="1"/>
</dbReference>
<evidence type="ECO:0000313" key="1">
    <source>
        <dbReference type="EMBL" id="MBO8444561.1"/>
    </source>
</evidence>
<comment type="caution">
    <text evidence="1">The sequence shown here is derived from an EMBL/GenBank/DDBJ whole genome shotgun (WGS) entry which is preliminary data.</text>
</comment>
<dbReference type="Proteomes" id="UP000823619">
    <property type="component" value="Unassembled WGS sequence"/>
</dbReference>
<accession>A0A9D9EAX7</accession>
<dbReference type="InterPro" id="IPR023198">
    <property type="entry name" value="PGP-like_dom2"/>
</dbReference>
<dbReference type="PANTHER" id="PTHR43611:SF3">
    <property type="entry name" value="FLAVIN MONONUCLEOTIDE HYDROLASE 1, CHLOROPLATIC"/>
    <property type="match status" value="1"/>
</dbReference>
<dbReference type="NCBIfam" id="TIGR01509">
    <property type="entry name" value="HAD-SF-IA-v3"/>
    <property type="match status" value="1"/>
</dbReference>
<dbReference type="EMBL" id="JADIMO010000030">
    <property type="protein sequence ID" value="MBO8444561.1"/>
    <property type="molecule type" value="Genomic_DNA"/>
</dbReference>
<reference evidence="1" key="2">
    <citation type="journal article" date="2021" name="PeerJ">
        <title>Extensive microbial diversity within the chicken gut microbiome revealed by metagenomics and culture.</title>
        <authorList>
            <person name="Gilroy R."/>
            <person name="Ravi A."/>
            <person name="Getino M."/>
            <person name="Pursley I."/>
            <person name="Horton D.L."/>
            <person name="Alikhan N.F."/>
            <person name="Baker D."/>
            <person name="Gharbi K."/>
            <person name="Hall N."/>
            <person name="Watson M."/>
            <person name="Adriaenssens E.M."/>
            <person name="Foster-Nyarko E."/>
            <person name="Jarju S."/>
            <person name="Secka A."/>
            <person name="Antonio M."/>
            <person name="Oren A."/>
            <person name="Chaudhuri R.R."/>
            <person name="La Ragione R."/>
            <person name="Hildebrand F."/>
            <person name="Pallen M.J."/>
        </authorList>
    </citation>
    <scope>NUCLEOTIDE SEQUENCE</scope>
    <source>
        <strain evidence="1">D5-748</strain>
    </source>
</reference>
<dbReference type="Pfam" id="PF00702">
    <property type="entry name" value="Hydrolase"/>
    <property type="match status" value="1"/>
</dbReference>
<dbReference type="CDD" id="cd02603">
    <property type="entry name" value="HAD_sEH-N_like"/>
    <property type="match status" value="1"/>
</dbReference>
<reference evidence="1" key="1">
    <citation type="submission" date="2020-10" db="EMBL/GenBank/DDBJ databases">
        <authorList>
            <person name="Gilroy R."/>
        </authorList>
    </citation>
    <scope>NUCLEOTIDE SEQUENCE</scope>
    <source>
        <strain evidence="1">D5-748</strain>
    </source>
</reference>
<sequence length="235" mass="25657">MIKAIVFDLGGVLIDLDIERCKKAFREDLGYSDIDEILDACHQKGFYSDLEEGKISEDEFRSLILAQSRPDAGAEDVDRAMWALLTGVEPYKIGLLRELAGRYDLYLLSNNNSISMCRCREIFSDAGLPMDEAFKALFISYQMKMLKPSPAIYGSMIASLGLRPEEILFIDDSEANVKAASKAGINTLPYVPGTDLAAAIHRSLSALGDSGEQDADGFSGCLLADGKNHGDLGRC</sequence>
<dbReference type="PRINTS" id="PR00413">
    <property type="entry name" value="HADHALOGNASE"/>
</dbReference>
<gene>
    <name evidence="1" type="ORF">IAC23_02545</name>
</gene>
<dbReference type="InterPro" id="IPR023214">
    <property type="entry name" value="HAD_sf"/>
</dbReference>
<dbReference type="SUPFAM" id="SSF56784">
    <property type="entry name" value="HAD-like"/>
    <property type="match status" value="1"/>
</dbReference>
<dbReference type="AlphaFoldDB" id="A0A9D9EAX7"/>
<dbReference type="SFLD" id="SFLDS00003">
    <property type="entry name" value="Haloacid_Dehalogenase"/>
    <property type="match status" value="1"/>
</dbReference>
<organism evidence="1 2">
    <name type="scientific">Candidatus Cryptobacteroides merdavium</name>
    <dbReference type="NCBI Taxonomy" id="2840769"/>
    <lineage>
        <taxon>Bacteria</taxon>
        <taxon>Pseudomonadati</taxon>
        <taxon>Bacteroidota</taxon>
        <taxon>Bacteroidia</taxon>
        <taxon>Bacteroidales</taxon>
        <taxon>Candidatus Cryptobacteroides</taxon>
    </lineage>
</organism>